<comment type="caution">
    <text evidence="2">The sequence shown here is derived from an EMBL/GenBank/DDBJ whole genome shotgun (WGS) entry which is preliminary data.</text>
</comment>
<reference evidence="2 3" key="1">
    <citation type="submission" date="2017-03" db="EMBL/GenBank/DDBJ databases">
        <title>Genomes of endolithic fungi from Antarctica.</title>
        <authorList>
            <person name="Coleine C."/>
            <person name="Masonjones S."/>
            <person name="Stajich J.E."/>
        </authorList>
    </citation>
    <scope>NUCLEOTIDE SEQUENCE [LARGE SCALE GENOMIC DNA]</scope>
    <source>
        <strain evidence="2 3">CCFEE 5311</strain>
    </source>
</reference>
<organism evidence="2 3">
    <name type="scientific">Friedmanniomyces endolithicus</name>
    <dbReference type="NCBI Taxonomy" id="329885"/>
    <lineage>
        <taxon>Eukaryota</taxon>
        <taxon>Fungi</taxon>
        <taxon>Dikarya</taxon>
        <taxon>Ascomycota</taxon>
        <taxon>Pezizomycotina</taxon>
        <taxon>Dothideomycetes</taxon>
        <taxon>Dothideomycetidae</taxon>
        <taxon>Mycosphaerellales</taxon>
        <taxon>Teratosphaeriaceae</taxon>
        <taxon>Friedmanniomyces</taxon>
    </lineage>
</organism>
<protein>
    <recommendedName>
        <fullName evidence="1">F-box domain-containing protein</fullName>
    </recommendedName>
</protein>
<dbReference type="CDD" id="cd09917">
    <property type="entry name" value="F-box_SF"/>
    <property type="match status" value="1"/>
</dbReference>
<dbReference type="Pfam" id="PF03061">
    <property type="entry name" value="4HBT"/>
    <property type="match status" value="1"/>
</dbReference>
<dbReference type="EMBL" id="NAJP01000009">
    <property type="protein sequence ID" value="TKA46244.1"/>
    <property type="molecule type" value="Genomic_DNA"/>
</dbReference>
<dbReference type="OrthoDB" id="5279008at2759"/>
<dbReference type="InterPro" id="IPR029069">
    <property type="entry name" value="HotDog_dom_sf"/>
</dbReference>
<dbReference type="PROSITE" id="PS50181">
    <property type="entry name" value="FBOX"/>
    <property type="match status" value="1"/>
</dbReference>
<gene>
    <name evidence="2" type="ORF">B0A54_03051</name>
</gene>
<dbReference type="InterPro" id="IPR006683">
    <property type="entry name" value="Thioestr_dom"/>
</dbReference>
<dbReference type="PANTHER" id="PTHR47260">
    <property type="entry name" value="UPF0644 PROTEIN PB2B4.06"/>
    <property type="match status" value="1"/>
</dbReference>
<dbReference type="InterPro" id="IPR052061">
    <property type="entry name" value="PTE-AB_protein"/>
</dbReference>
<accession>A0A4U0VBG2</accession>
<dbReference type="Gene3D" id="3.10.129.10">
    <property type="entry name" value="Hotdog Thioesterase"/>
    <property type="match status" value="1"/>
</dbReference>
<evidence type="ECO:0000259" key="1">
    <source>
        <dbReference type="PROSITE" id="PS50181"/>
    </source>
</evidence>
<dbReference type="AlphaFoldDB" id="A0A4U0VBG2"/>
<proteinExistence type="predicted"/>
<dbReference type="PANTHER" id="PTHR47260:SF1">
    <property type="entry name" value="UPF0644 PROTEIN PB2B4.06"/>
    <property type="match status" value="1"/>
</dbReference>
<dbReference type="SUPFAM" id="SSF54637">
    <property type="entry name" value="Thioesterase/thiol ester dehydrase-isomerase"/>
    <property type="match status" value="1"/>
</dbReference>
<sequence length="649" mass="72985">MTGLTKLPSELISAIVSFLEDSDVRTTRLTCRAIERASLAQFGHRFFRKKGYLITSPSLHVLACIAAHKDLKKYVQHVWFNPDCFTFVHPECAPDPQEAPDPENPESLLQLLSLSDRKRYEAYQTVKQDHSDLLQTWGWQLQEVLTPVFAALPNLKTVGMRRSEDHAPWGWRRLKDSVGEDPRDLGPIPSGPMRSLSDPTKLFLGIIIAAAAANSQLRRFYIDAIELDNIHPASLAQETLDKACGAIWYLEINITKAWLYKHQKNEFVPEREDCGSGLVKLLKATTQLKEIALQIFSDRQPTNAQRDRDFWRNSYPYICLQRAVESVHLPHLTRVKLEKVVTSPATLLALLSPCAGCLTSLKLRDVRLLSDEEHPQPWRSVFAFLLASCPKLDYLLFSRLLWEHGVVTFLGPSDVQSVRSRAPDTRSLSEIVSASSSGEAFFLDDELLELNISGREAVARTLEELVERHCYHTWLQPKQSLEDSLFAEILKTSRTINSCIAFYDKPSDSDGSITEVSTLITIGDGMNGHPNILHGGIVASIIDEAMGILQSFNHERDHMTKVGKGLAHGESPPQAFGSFTATLNIKYLKPVHTPDSLLVTARYTRREGRKEWIHAEVKQHHSHGEDDYGEQTVCATGDALFIEPRGNKL</sequence>
<dbReference type="Proteomes" id="UP000310066">
    <property type="component" value="Unassembled WGS sequence"/>
</dbReference>
<name>A0A4U0VBG2_9PEZI</name>
<dbReference type="CDD" id="cd03443">
    <property type="entry name" value="PaaI_thioesterase"/>
    <property type="match status" value="1"/>
</dbReference>
<evidence type="ECO:0000313" key="2">
    <source>
        <dbReference type="EMBL" id="TKA46244.1"/>
    </source>
</evidence>
<dbReference type="InterPro" id="IPR001810">
    <property type="entry name" value="F-box_dom"/>
</dbReference>
<evidence type="ECO:0000313" key="3">
    <source>
        <dbReference type="Proteomes" id="UP000310066"/>
    </source>
</evidence>
<feature type="domain" description="F-box" evidence="1">
    <location>
        <begin position="1"/>
        <end position="50"/>
    </location>
</feature>
<dbReference type="STRING" id="329885.A0A4U0VBG2"/>